<name>A0A6M3IDY3_9ZZZZ</name>
<gene>
    <name evidence="1" type="ORF">MM415B02048_0010</name>
</gene>
<accession>A0A6M3IDY3</accession>
<proteinExistence type="predicted"/>
<reference evidence="1" key="1">
    <citation type="submission" date="2020-03" db="EMBL/GenBank/DDBJ databases">
        <title>The deep terrestrial virosphere.</title>
        <authorList>
            <person name="Holmfeldt K."/>
            <person name="Nilsson E."/>
            <person name="Simone D."/>
            <person name="Lopez-Fernandez M."/>
            <person name="Wu X."/>
            <person name="de Brujin I."/>
            <person name="Lundin D."/>
            <person name="Andersson A."/>
            <person name="Bertilsson S."/>
            <person name="Dopson M."/>
        </authorList>
    </citation>
    <scope>NUCLEOTIDE SEQUENCE</scope>
    <source>
        <strain evidence="1">MM415B02048</strain>
    </source>
</reference>
<organism evidence="1">
    <name type="scientific">viral metagenome</name>
    <dbReference type="NCBI Taxonomy" id="1070528"/>
    <lineage>
        <taxon>unclassified sequences</taxon>
        <taxon>metagenomes</taxon>
        <taxon>organismal metagenomes</taxon>
    </lineage>
</organism>
<protein>
    <submittedName>
        <fullName evidence="1">Uncharacterized protein</fullName>
    </submittedName>
</protein>
<sequence>METFEKTDNFTFKRVQVSTETKEDFLTIEDLDQRQADLEAQLAKIPVTKAILQADLKKIQAIRAKAIGLGIVAKPIKEEEINGTRISEMVRI</sequence>
<evidence type="ECO:0000313" key="1">
    <source>
        <dbReference type="EMBL" id="QJA55428.1"/>
    </source>
</evidence>
<dbReference type="AlphaFoldDB" id="A0A6M3IDY3"/>
<dbReference type="EMBL" id="MT141158">
    <property type="protein sequence ID" value="QJA55428.1"/>
    <property type="molecule type" value="Genomic_DNA"/>
</dbReference>